<evidence type="ECO:0000256" key="10">
    <source>
        <dbReference type="ARBA" id="ARBA00024596"/>
    </source>
</evidence>
<dbReference type="Proteomes" id="UP000186817">
    <property type="component" value="Unassembled WGS sequence"/>
</dbReference>
<comment type="catalytic activity">
    <reaction evidence="10">
        <text>2-oxo-ATP + H2O = 2-oxo-AMP + diphosphate + H(+)</text>
        <dbReference type="Rhea" id="RHEA:67392"/>
        <dbReference type="ChEBI" id="CHEBI:15377"/>
        <dbReference type="ChEBI" id="CHEBI:15378"/>
        <dbReference type="ChEBI" id="CHEBI:33019"/>
        <dbReference type="ChEBI" id="CHEBI:71395"/>
        <dbReference type="ChEBI" id="CHEBI:172878"/>
    </reaction>
    <physiologicalReaction direction="left-to-right" evidence="10">
        <dbReference type="Rhea" id="RHEA:67393"/>
    </physiologicalReaction>
</comment>
<comment type="catalytic activity">
    <reaction evidence="9">
        <text>8-oxo-dGTP + H2O = 8-oxo-dGMP + diphosphate + H(+)</text>
        <dbReference type="Rhea" id="RHEA:31575"/>
        <dbReference type="ChEBI" id="CHEBI:15377"/>
        <dbReference type="ChEBI" id="CHEBI:15378"/>
        <dbReference type="ChEBI" id="CHEBI:33019"/>
        <dbReference type="ChEBI" id="CHEBI:63224"/>
        <dbReference type="ChEBI" id="CHEBI:77896"/>
    </reaction>
    <physiologicalReaction direction="left-to-right" evidence="9">
        <dbReference type="Rhea" id="RHEA:31576"/>
    </physiologicalReaction>
</comment>
<evidence type="ECO:0000256" key="11">
    <source>
        <dbReference type="ARBA" id="ARBA00026103"/>
    </source>
</evidence>
<evidence type="ECO:0000256" key="19">
    <source>
        <dbReference type="ARBA" id="ARBA00048894"/>
    </source>
</evidence>
<evidence type="ECO:0000256" key="7">
    <source>
        <dbReference type="ARBA" id="ARBA00024448"/>
    </source>
</evidence>
<dbReference type="Gene3D" id="3.90.79.10">
    <property type="entry name" value="Nucleoside Triphosphate Pyrophosphohydrolase"/>
    <property type="match status" value="1"/>
</dbReference>
<name>A0A1Q9C9W9_SYMMI</name>
<reference evidence="22 23" key="1">
    <citation type="submission" date="2016-02" db="EMBL/GenBank/DDBJ databases">
        <title>Genome analysis of coral dinoflagellate symbionts highlights evolutionary adaptations to a symbiotic lifestyle.</title>
        <authorList>
            <person name="Aranda M."/>
            <person name="Li Y."/>
            <person name="Liew Y.J."/>
            <person name="Baumgarten S."/>
            <person name="Simakov O."/>
            <person name="Wilson M."/>
            <person name="Piel J."/>
            <person name="Ashoor H."/>
            <person name="Bougouffa S."/>
            <person name="Bajic V.B."/>
            <person name="Ryu T."/>
            <person name="Ravasi T."/>
            <person name="Bayer T."/>
            <person name="Micklem G."/>
            <person name="Kim H."/>
            <person name="Bhak J."/>
            <person name="Lajeunesse T.C."/>
            <person name="Voolstra C.R."/>
        </authorList>
    </citation>
    <scope>NUCLEOTIDE SEQUENCE [LARGE SCALE GENOMIC DNA]</scope>
    <source>
        <strain evidence="22 23">CCMP2467</strain>
    </source>
</reference>
<dbReference type="SUPFAM" id="SSF55811">
    <property type="entry name" value="Nudix"/>
    <property type="match status" value="1"/>
</dbReference>
<dbReference type="PRINTS" id="PR01403">
    <property type="entry name" value="8OXTPHPHTASE"/>
</dbReference>
<comment type="catalytic activity">
    <reaction evidence="8">
        <text>2-oxo-dATP + H2O = 2-oxo-dAMP + diphosphate + H(+)</text>
        <dbReference type="Rhea" id="RHEA:31583"/>
        <dbReference type="ChEBI" id="CHEBI:15377"/>
        <dbReference type="ChEBI" id="CHEBI:15378"/>
        <dbReference type="ChEBI" id="CHEBI:33019"/>
        <dbReference type="ChEBI" id="CHEBI:63212"/>
        <dbReference type="ChEBI" id="CHEBI:77897"/>
        <dbReference type="EC" id="3.6.1.56"/>
    </reaction>
    <physiologicalReaction direction="left-to-right" evidence="8">
        <dbReference type="Rhea" id="RHEA:31584"/>
    </physiologicalReaction>
</comment>
<comment type="function">
    <text evidence="21">Oxidized purine nucleoside triphosphate hydrolase which is a prominent sanitizer of the oxidized nucleotide pool. Catalyzes the hydrolysis of 2-oxo-dATP (2-hydroxy-dATP) into 2-oxo-dAMP. Also has a significant hydrolase activity toward 2-oxo-ATP, 8-oxo-dGTP and 8-oxo-dATP. Through the hydrolysis of oxidized purine nucleoside triphosphates, prevents their incorporation into DNA and the subsequent transversions A:T to C:G and G:C to T:A. Also catalyzes the hydrolysis of methylated purine nucleoside triphosphate preventing their integration into DNA. Through this antimutagenic activity protects cells from oxidative stress.</text>
</comment>
<dbReference type="OrthoDB" id="408303at2759"/>
<keyword evidence="23" id="KW-1185">Reference proteome</keyword>
<evidence type="ECO:0000256" key="21">
    <source>
        <dbReference type="ARBA" id="ARBA00053094"/>
    </source>
</evidence>
<dbReference type="InterPro" id="IPR003563">
    <property type="entry name" value="8ODP"/>
</dbReference>
<dbReference type="GO" id="GO:0005737">
    <property type="term" value="C:cytoplasm"/>
    <property type="evidence" value="ECO:0007669"/>
    <property type="project" value="TreeGrafter"/>
</dbReference>
<evidence type="ECO:0000256" key="9">
    <source>
        <dbReference type="ARBA" id="ARBA00024486"/>
    </source>
</evidence>
<evidence type="ECO:0000256" key="5">
    <source>
        <dbReference type="ARBA" id="ARBA00022801"/>
    </source>
</evidence>
<evidence type="ECO:0000256" key="1">
    <source>
        <dbReference type="ARBA" id="ARBA00001946"/>
    </source>
</evidence>
<keyword evidence="4" id="KW-0479">Metal-binding</keyword>
<evidence type="ECO:0000256" key="15">
    <source>
        <dbReference type="ARBA" id="ARBA00030682"/>
    </source>
</evidence>
<evidence type="ECO:0000256" key="8">
    <source>
        <dbReference type="ARBA" id="ARBA00024459"/>
    </source>
</evidence>
<evidence type="ECO:0000313" key="22">
    <source>
        <dbReference type="EMBL" id="OLP79734.1"/>
    </source>
</evidence>
<dbReference type="Pfam" id="PF00293">
    <property type="entry name" value="NUDIX"/>
    <property type="match status" value="1"/>
</dbReference>
<comment type="catalytic activity">
    <reaction evidence="7">
        <text>8-oxo-dATP + H2O = 8-oxo-dAMP + diphosphate + H(+)</text>
        <dbReference type="Rhea" id="RHEA:65396"/>
        <dbReference type="ChEBI" id="CHEBI:15377"/>
        <dbReference type="ChEBI" id="CHEBI:15378"/>
        <dbReference type="ChEBI" id="CHEBI:33019"/>
        <dbReference type="ChEBI" id="CHEBI:71361"/>
        <dbReference type="ChEBI" id="CHEBI:172871"/>
    </reaction>
    <physiologicalReaction direction="left-to-right" evidence="7">
        <dbReference type="Rhea" id="RHEA:65397"/>
    </physiologicalReaction>
</comment>
<evidence type="ECO:0000256" key="3">
    <source>
        <dbReference type="ARBA" id="ARBA00011245"/>
    </source>
</evidence>
<evidence type="ECO:0000256" key="13">
    <source>
        <dbReference type="ARBA" id="ARBA00029673"/>
    </source>
</evidence>
<dbReference type="AlphaFoldDB" id="A0A1Q9C9W9"/>
<dbReference type="PROSITE" id="PS51462">
    <property type="entry name" value="NUDIX"/>
    <property type="match status" value="1"/>
</dbReference>
<dbReference type="EMBL" id="LSRX01001452">
    <property type="protein sequence ID" value="OLP79734.1"/>
    <property type="molecule type" value="Genomic_DNA"/>
</dbReference>
<evidence type="ECO:0000256" key="16">
    <source>
        <dbReference type="ARBA" id="ARBA00031927"/>
    </source>
</evidence>
<evidence type="ECO:0000256" key="4">
    <source>
        <dbReference type="ARBA" id="ARBA00022723"/>
    </source>
</evidence>
<evidence type="ECO:0000256" key="20">
    <source>
        <dbReference type="ARBA" id="ARBA00049032"/>
    </source>
</evidence>
<proteinExistence type="inferred from homology"/>
<evidence type="ECO:0000256" key="2">
    <source>
        <dbReference type="ARBA" id="ARBA00005582"/>
    </source>
</evidence>
<comment type="subunit">
    <text evidence="3">Monomer.</text>
</comment>
<dbReference type="PANTHER" id="PTHR43758">
    <property type="entry name" value="7,8-DIHYDRO-8-OXOGUANINE TRIPHOSPHATASE"/>
    <property type="match status" value="1"/>
</dbReference>
<evidence type="ECO:0000313" key="23">
    <source>
        <dbReference type="Proteomes" id="UP000186817"/>
    </source>
</evidence>
<dbReference type="InterPro" id="IPR000086">
    <property type="entry name" value="NUDIX_hydrolase_dom"/>
</dbReference>
<comment type="caution">
    <text evidence="22">The sequence shown here is derived from an EMBL/GenBank/DDBJ whole genome shotgun (WGS) entry which is preliminary data.</text>
</comment>
<accession>A0A1Q9C9W9</accession>
<evidence type="ECO:0000256" key="6">
    <source>
        <dbReference type="ARBA" id="ARBA00022842"/>
    </source>
</evidence>
<dbReference type="InterPro" id="IPR015797">
    <property type="entry name" value="NUDIX_hydrolase-like_dom_sf"/>
</dbReference>
<evidence type="ECO:0000256" key="14">
    <source>
        <dbReference type="ARBA" id="ARBA00030634"/>
    </source>
</evidence>
<comment type="catalytic activity">
    <reaction evidence="18">
        <text>N(6)-methyl-ATP + H2O = N(6)-methyl-AMP + diphosphate + H(+)</text>
        <dbReference type="Rhea" id="RHEA:67608"/>
        <dbReference type="ChEBI" id="CHEBI:15377"/>
        <dbReference type="ChEBI" id="CHEBI:15378"/>
        <dbReference type="ChEBI" id="CHEBI:33019"/>
        <dbReference type="ChEBI" id="CHEBI:144842"/>
        <dbReference type="ChEBI" id="CHEBI:172873"/>
    </reaction>
    <physiologicalReaction direction="left-to-right" evidence="18">
        <dbReference type="Rhea" id="RHEA:67609"/>
    </physiologicalReaction>
</comment>
<evidence type="ECO:0000256" key="17">
    <source>
        <dbReference type="ARBA" id="ARBA00032071"/>
    </source>
</evidence>
<sequence length="572" mass="64363">MAVRGFEAREKSVLTLIYPRRPQQRLVLLGLKKRGFGQGKLNGFGGKLEPGECLEDSAIRELQEECGLTADRDGLNWRGSLTYLYDTKPKAMEVNVFDLNMWKGEPEETEEMKPAWYGHEDIPLDKMWADDAYWLLQYLDEQMATPFVGRFRFKGHEGPDSWEVLEHSVAPLVPASVPRFGQSEPGAALLVSTVSFVDAPNARPLESFIRYHLRKGFARVMIFVDDPSDTATLDVVRRFPTSRVLYRVRGEDLLQAQRQHCASFKKLAGFIDKEVSARQLIDFEFASTLAPSLACRWILCLDSDELFYTSEDSIVPHFQMLESQDIHQMSYLNHEGVPEQPETQDYFATVSLFKQHQFAVPLTAKARSGLRFWMDRSKHGQYFLFYDNGKSACRTGFGATPSSQHLWQLPAGHKSCTALADPRRMDVEGFRECRDPCILHFPVCGVAWLYAKYKTLGAFPDKWLGNMPLDESFHKDAREAHLSHGDALSALFTEQVMLDSEQAAAQIACGTCVRLTEHVTVLDSVPAATTMPDSTANPALINSAVAQGDTLVGVERGWILSKAMGYLSPELQ</sequence>
<comment type="cofactor">
    <cofactor evidence="1">
        <name>Mg(2+)</name>
        <dbReference type="ChEBI" id="CHEBI:18420"/>
    </cofactor>
</comment>
<comment type="catalytic activity">
    <reaction evidence="19">
        <text>O(6)-methyl-dGTP + H2O = O(6)-methyl-dGMP + diphosphate + H(+)</text>
        <dbReference type="Rhea" id="RHEA:67600"/>
        <dbReference type="ChEBI" id="CHEBI:15377"/>
        <dbReference type="ChEBI" id="CHEBI:15378"/>
        <dbReference type="ChEBI" id="CHEBI:33019"/>
        <dbReference type="ChEBI" id="CHEBI:169974"/>
        <dbReference type="ChEBI" id="CHEBI:169975"/>
    </reaction>
    <physiologicalReaction direction="left-to-right" evidence="19">
        <dbReference type="Rhea" id="RHEA:67601"/>
    </physiologicalReaction>
</comment>
<dbReference type="GO" id="GO:0042262">
    <property type="term" value="P:DNA protection"/>
    <property type="evidence" value="ECO:0007669"/>
    <property type="project" value="InterPro"/>
</dbReference>
<dbReference type="GO" id="GO:0008413">
    <property type="term" value="F:8-oxo-7,8-dihydroguanosine triphosphate pyrophosphatase activity"/>
    <property type="evidence" value="ECO:0007669"/>
    <property type="project" value="InterPro"/>
</dbReference>
<evidence type="ECO:0000256" key="12">
    <source>
        <dbReference type="ARBA" id="ARBA00026218"/>
    </source>
</evidence>
<comment type="similarity">
    <text evidence="2">Belongs to the Nudix hydrolase family.</text>
</comment>
<dbReference type="GO" id="GO:0008828">
    <property type="term" value="F:dATP diphosphatase activity"/>
    <property type="evidence" value="ECO:0007669"/>
    <property type="project" value="UniProtKB-EC"/>
</dbReference>
<protein>
    <recommendedName>
        <fullName evidence="12">Oxidized purine nucleoside triphosphate hydrolase</fullName>
        <ecNumber evidence="11">3.6.1.56</ecNumber>
    </recommendedName>
    <alternativeName>
        <fullName evidence="16">2-hydroxy-dATP diphosphatase</fullName>
    </alternativeName>
    <alternativeName>
        <fullName evidence="15">7,8-dihydro-8-oxoguanine triphosphatase</fullName>
    </alternativeName>
    <alternativeName>
        <fullName evidence="14">8-oxo-dGTPase</fullName>
    </alternativeName>
    <alternativeName>
        <fullName evidence="17">Methylated purine nucleoside triphosphate hydrolase</fullName>
    </alternativeName>
    <alternativeName>
        <fullName evidence="13">Nucleoside diphosphate-linked moiety X motif 1</fullName>
    </alternativeName>
</protein>
<comment type="catalytic activity">
    <reaction evidence="20">
        <text>N(6)-methyl-dATP + H2O = N(6)-methyl-dAMP + diphosphate + H(+)</text>
        <dbReference type="Rhea" id="RHEA:67604"/>
        <dbReference type="ChEBI" id="CHEBI:15377"/>
        <dbReference type="ChEBI" id="CHEBI:15378"/>
        <dbReference type="ChEBI" id="CHEBI:33019"/>
        <dbReference type="ChEBI" id="CHEBI:169976"/>
        <dbReference type="ChEBI" id="CHEBI:172872"/>
    </reaction>
    <physiologicalReaction direction="left-to-right" evidence="20">
        <dbReference type="Rhea" id="RHEA:67605"/>
    </physiologicalReaction>
</comment>
<dbReference type="GO" id="GO:0046872">
    <property type="term" value="F:metal ion binding"/>
    <property type="evidence" value="ECO:0007669"/>
    <property type="project" value="UniProtKB-KW"/>
</dbReference>
<dbReference type="PANTHER" id="PTHR43758:SF2">
    <property type="entry name" value="OXIDIZED PURINE NUCLEOSIDE TRIPHOSPHATE HYDROLASE"/>
    <property type="match status" value="1"/>
</dbReference>
<gene>
    <name evidence="22" type="primary">NUDT1</name>
    <name evidence="22" type="ORF">AK812_SmicGene39950</name>
</gene>
<evidence type="ECO:0000256" key="18">
    <source>
        <dbReference type="ARBA" id="ARBA00048002"/>
    </source>
</evidence>
<dbReference type="CDD" id="cd03427">
    <property type="entry name" value="NUDIX_MTH1_Nudt1"/>
    <property type="match status" value="1"/>
</dbReference>
<dbReference type="EC" id="3.6.1.56" evidence="11"/>
<keyword evidence="5" id="KW-0378">Hydrolase</keyword>
<organism evidence="22 23">
    <name type="scientific">Symbiodinium microadriaticum</name>
    <name type="common">Dinoflagellate</name>
    <name type="synonym">Zooxanthella microadriatica</name>
    <dbReference type="NCBI Taxonomy" id="2951"/>
    <lineage>
        <taxon>Eukaryota</taxon>
        <taxon>Sar</taxon>
        <taxon>Alveolata</taxon>
        <taxon>Dinophyceae</taxon>
        <taxon>Suessiales</taxon>
        <taxon>Symbiodiniaceae</taxon>
        <taxon>Symbiodinium</taxon>
    </lineage>
</organism>
<keyword evidence="6" id="KW-0460">Magnesium</keyword>